<dbReference type="AlphaFoldDB" id="A0A1J4SIE9"/>
<dbReference type="Pfam" id="PF19502">
    <property type="entry name" value="DUF6036"/>
    <property type="match status" value="1"/>
</dbReference>
<feature type="domain" description="DUF6036" evidence="1">
    <location>
        <begin position="111"/>
        <end position="184"/>
    </location>
</feature>
<dbReference type="SUPFAM" id="SSF81301">
    <property type="entry name" value="Nucleotidyltransferase"/>
    <property type="match status" value="1"/>
</dbReference>
<gene>
    <name evidence="2" type="ORF">AUJ66_01695</name>
</gene>
<dbReference type="STRING" id="1817893.AUJ66_01695"/>
<sequence length="206" mass="23975">MEYRIDKNKLIDILKIWDSFIRREIRLIACGGTALTLLGIKPSTKDIDFLVPAEAEYSHLIKLLKDLGYKNESGFRWIRDDGFVFDIFRGKHIHTTEILFSPLRKGGNICIEIGTTHIYVGALNFYDLIISKIFRGTSADIEDSISLLKIKREQIDLKKLLLRYKKTASYDINPKRMLQNLSAFLKQVNRKIMNVDKIIKEIELWL</sequence>
<dbReference type="InterPro" id="IPR045792">
    <property type="entry name" value="DUF6036"/>
</dbReference>
<evidence type="ECO:0000313" key="3">
    <source>
        <dbReference type="Proteomes" id="UP000182278"/>
    </source>
</evidence>
<reference evidence="2 3" key="1">
    <citation type="journal article" date="2016" name="Environ. Microbiol.">
        <title>Genomic resolution of a cold subsurface aquifer community provides metabolic insights for novel microbes adapted to high CO concentrations.</title>
        <authorList>
            <person name="Probst A.J."/>
            <person name="Castelle C.J."/>
            <person name="Singh A."/>
            <person name="Brown C.T."/>
            <person name="Anantharaman K."/>
            <person name="Sharon I."/>
            <person name="Hug L.A."/>
            <person name="Burstein D."/>
            <person name="Emerson J.B."/>
            <person name="Thomas B.C."/>
            <person name="Banfield J.F."/>
        </authorList>
    </citation>
    <scope>NUCLEOTIDE SEQUENCE [LARGE SCALE GENOMIC DNA]</scope>
    <source>
        <strain evidence="2">CG1_02_38_46</strain>
    </source>
</reference>
<comment type="caution">
    <text evidence="2">The sequence shown here is derived from an EMBL/GenBank/DDBJ whole genome shotgun (WGS) entry which is preliminary data.</text>
</comment>
<dbReference type="Proteomes" id="UP000182278">
    <property type="component" value="Unassembled WGS sequence"/>
</dbReference>
<dbReference type="Gene3D" id="3.30.460.40">
    <property type="match status" value="1"/>
</dbReference>
<proteinExistence type="predicted"/>
<name>A0A1J4SIE9_9BACT</name>
<evidence type="ECO:0000259" key="1">
    <source>
        <dbReference type="Pfam" id="PF19502"/>
    </source>
</evidence>
<evidence type="ECO:0000313" key="2">
    <source>
        <dbReference type="EMBL" id="OIN98037.1"/>
    </source>
</evidence>
<dbReference type="InterPro" id="IPR043519">
    <property type="entry name" value="NT_sf"/>
</dbReference>
<dbReference type="EMBL" id="MNUO01000026">
    <property type="protein sequence ID" value="OIN98037.1"/>
    <property type="molecule type" value="Genomic_DNA"/>
</dbReference>
<accession>A0A1J4SIE9</accession>
<organism evidence="2 3">
    <name type="scientific">Candidatus Desantisbacteria bacterium CG1_02_38_46</name>
    <dbReference type="NCBI Taxonomy" id="1817893"/>
    <lineage>
        <taxon>Bacteria</taxon>
        <taxon>Candidatus Desantisiibacteriota</taxon>
    </lineage>
</organism>
<protein>
    <recommendedName>
        <fullName evidence="1">DUF6036 domain-containing protein</fullName>
    </recommendedName>
</protein>